<keyword evidence="5" id="KW-1003">Cell membrane</keyword>
<evidence type="ECO:0000256" key="2">
    <source>
        <dbReference type="ARBA" id="ARBA00007613"/>
    </source>
</evidence>
<evidence type="ECO:0000256" key="8">
    <source>
        <dbReference type="ARBA" id="ARBA00023136"/>
    </source>
</evidence>
<dbReference type="SUPFAM" id="SSF56954">
    <property type="entry name" value="Outer membrane efflux proteins (OEP)"/>
    <property type="match status" value="1"/>
</dbReference>
<dbReference type="InterPro" id="IPR001036">
    <property type="entry name" value="Acrflvin-R"/>
</dbReference>
<dbReference type="Gene3D" id="3.30.70.1320">
    <property type="entry name" value="Multidrug efflux transporter AcrB pore domain like"/>
    <property type="match status" value="1"/>
</dbReference>
<feature type="transmembrane region" description="Helical" evidence="9">
    <location>
        <begin position="960"/>
        <end position="981"/>
    </location>
</feature>
<protein>
    <submittedName>
        <fullName evidence="10">Cation efflux protein</fullName>
    </submittedName>
</protein>
<dbReference type="Gene3D" id="3.30.70.1440">
    <property type="entry name" value="Multidrug efflux transporter AcrB pore domain"/>
    <property type="match status" value="1"/>
</dbReference>
<feature type="transmembrane region" description="Helical" evidence="9">
    <location>
        <begin position="328"/>
        <end position="347"/>
    </location>
</feature>
<dbReference type="GO" id="GO:0008324">
    <property type="term" value="F:monoatomic cation transmembrane transporter activity"/>
    <property type="evidence" value="ECO:0007669"/>
    <property type="project" value="InterPro"/>
</dbReference>
<dbReference type="GO" id="GO:0015562">
    <property type="term" value="F:efflux transmembrane transporter activity"/>
    <property type="evidence" value="ECO:0007669"/>
    <property type="project" value="InterPro"/>
</dbReference>
<dbReference type="EMBL" id="BBLT01000004">
    <property type="protein sequence ID" value="GAL85183.1"/>
    <property type="molecule type" value="Genomic_DNA"/>
</dbReference>
<name>A0A098LGG6_9BACT</name>
<evidence type="ECO:0000313" key="11">
    <source>
        <dbReference type="Proteomes" id="UP000030185"/>
    </source>
</evidence>
<comment type="similarity">
    <text evidence="3">Belongs to the resistance-nodulation-cell division (RND) (TC 2.A.6) family.</text>
</comment>
<dbReference type="Gene3D" id="1.20.1600.10">
    <property type="entry name" value="Outer membrane efflux proteins (OEP)"/>
    <property type="match status" value="1"/>
</dbReference>
<evidence type="ECO:0000256" key="7">
    <source>
        <dbReference type="ARBA" id="ARBA00022989"/>
    </source>
</evidence>
<feature type="transmembrane region" description="Helical" evidence="9">
    <location>
        <begin position="469"/>
        <end position="492"/>
    </location>
</feature>
<evidence type="ECO:0000256" key="6">
    <source>
        <dbReference type="ARBA" id="ARBA00022692"/>
    </source>
</evidence>
<sequence>MIVGVFIAILLVFGGYSLKNLPIDAVPDITNNQVQVITFSPTLAAEEVERFITYPVELQMATIPGVIEIRSVSRFGLSVITIVFKDEVEMLEARQMVGERIAMAQQEIPQGLGNPEMAPVTTGLGEIYQYIVRTKPGYENKYSAMDLRTIQDWIVKRQLLGTKGVAEVSSFGGFVKQYEVAINPEKLRGMNVTISEIFKALQSNNQNTGGAYIDKKPTAYFIRGVGLIENAADIDEIVVKNVNGIPVMMRDVAEVRLGYANRYGAMTYNGEGEVVGAIVLMLKGGNSAEVVGNVKERIAKISQTLPEGVEIVPFLDRSDLVDRAIKTVSKNLIEGALIVIFVLVIFLGNLRAGLIVASVIPLSMLFAISLMYLFGVSGNLMSLGAIDFGLVVDGAVIIVESVIHNLVLKHPSLNRRLTQNEMNEEIYGSATKMMNSAAFGQIIILIVYLPILALVGIEGKMFRPMAQSVSFAILGALILCVTYVPMMSSLFLSKKVSQHKNFSDKIMEALHKAYLPVIKTALKAKALVVSIAVVLLGVSILIFINMGGEFLPTLEEGDFAVETRLLPGSSISQTIETSLKASDILLKKFPEVKMTVGKIGTAEIPTDPMPMEACDLMIILKNKDEWTSAETREELAEKMSKELERLPGVNFGFQQPIQMRFNELMTGAKQDLAIKIFGEDMEVLASQANQVANLIKDIKGVSDIYVEPVTGLPQITVKYKRGKIAQYGLAISDVNDVIRTSFAGSVAGQIFEGERRFDLVVRLQEPFRKDIKDVKGMYVVIPSGMQIPITEVADIEYSEGPIQISREDTKRRIVIGVNVRDRDVESMVQEISSKLNSKLTLPAGYFITYGGQFENLVEAKQRLSLAVPVALGLILIILFFTFKSLKETMLIFTAIPFSAIGGILALLLRDMPFSISAGVGFIALFGVAVLNGMVLISYFNQLKAEGVVDVQERVLKGTEMRLRPVIMTASVASMGFLPMALSNTSGAEVQKPLATVVIGGLISATLLTLVVLPVLYTLFYKSENKNNESGINKALVLIPLFLLGFMSIGYGQIQGKALTSDEAFNIAFQNNPSMSAARYEIQAQEALRKTYLDIPKTNVSLMYGQFNSLNNDNNITISQSIAFPTFYTSQNHYYREQIKASEAKADITGNELRKNVRSAYYNLLYFESRHKLLNYEDSIYNDFMKAADLRFKTGESTYLEKITAEAQLADFRNLILKNHADMQIYQKQLKVYLNVSDSIIIAEKFEKLQLSVSADLVSVYTNPLLRYMRQQLKVSKAILGVERAKFLPDFNFGYFNQTLQGTQNINGTDRYFGAGHRFKGVTAGVSVPIIFRPYQARILNAKLNQKITESLLEYNSKNLEGEYSMLMQQYKKNLNSLAYYESIGLKQSDLIIINSQKAFKAGQIGYVEYLQGLNRALSIKSGYLDTINNYNQTVIAIDYIAGGN</sequence>
<dbReference type="GO" id="GO:0005886">
    <property type="term" value="C:plasma membrane"/>
    <property type="evidence" value="ECO:0007669"/>
    <property type="project" value="UniProtKB-SubCell"/>
</dbReference>
<dbReference type="GO" id="GO:0042910">
    <property type="term" value="F:xenobiotic transmembrane transporter activity"/>
    <property type="evidence" value="ECO:0007669"/>
    <property type="project" value="TreeGrafter"/>
</dbReference>
<evidence type="ECO:0000256" key="9">
    <source>
        <dbReference type="SAM" id="Phobius"/>
    </source>
</evidence>
<dbReference type="eggNOG" id="COG3696">
    <property type="taxonomic scope" value="Bacteria"/>
</dbReference>
<dbReference type="InterPro" id="IPR003423">
    <property type="entry name" value="OMP_efflux"/>
</dbReference>
<evidence type="ECO:0000256" key="5">
    <source>
        <dbReference type="ARBA" id="ARBA00022475"/>
    </source>
</evidence>
<dbReference type="SUPFAM" id="SSF82866">
    <property type="entry name" value="Multidrug efflux transporter AcrB transmembrane domain"/>
    <property type="match status" value="2"/>
</dbReference>
<dbReference type="NCBIfam" id="TIGR00914">
    <property type="entry name" value="2A0601"/>
    <property type="match status" value="1"/>
</dbReference>
<dbReference type="PRINTS" id="PR00702">
    <property type="entry name" value="ACRIFLAVINRP"/>
</dbReference>
<evidence type="ECO:0000313" key="10">
    <source>
        <dbReference type="EMBL" id="GAL85183.1"/>
    </source>
</evidence>
<feature type="transmembrane region" description="Helical" evidence="9">
    <location>
        <begin position="1031"/>
        <end position="1050"/>
    </location>
</feature>
<feature type="transmembrane region" description="Helical" evidence="9">
    <location>
        <begin position="380"/>
        <end position="407"/>
    </location>
</feature>
<evidence type="ECO:0000256" key="3">
    <source>
        <dbReference type="ARBA" id="ARBA00010942"/>
    </source>
</evidence>
<dbReference type="InterPro" id="IPR004763">
    <property type="entry name" value="CusA-like"/>
</dbReference>
<dbReference type="Gene3D" id="3.30.70.1430">
    <property type="entry name" value="Multidrug efflux transporter AcrB pore domain"/>
    <property type="match status" value="2"/>
</dbReference>
<comment type="subcellular location">
    <subcellularLocation>
        <location evidence="1">Cell membrane</location>
        <topology evidence="1">Multi-pass membrane protein</topology>
    </subcellularLocation>
</comment>
<dbReference type="Gene3D" id="1.20.1640.10">
    <property type="entry name" value="Multidrug efflux transporter AcrB transmembrane domain"/>
    <property type="match status" value="2"/>
</dbReference>
<dbReference type="Proteomes" id="UP000030185">
    <property type="component" value="Unassembled WGS sequence"/>
</dbReference>
<keyword evidence="4" id="KW-0813">Transport</keyword>
<feature type="transmembrane region" description="Helical" evidence="9">
    <location>
        <begin position="889"/>
        <end position="908"/>
    </location>
</feature>
<organism evidence="10 11">
    <name type="scientific">Sporocytophaga myxococcoides</name>
    <dbReference type="NCBI Taxonomy" id="153721"/>
    <lineage>
        <taxon>Bacteria</taxon>
        <taxon>Pseudomonadati</taxon>
        <taxon>Bacteroidota</taxon>
        <taxon>Cytophagia</taxon>
        <taxon>Cytophagales</taxon>
        <taxon>Cytophagaceae</taxon>
        <taxon>Sporocytophaga</taxon>
    </lineage>
</organism>
<dbReference type="SUPFAM" id="SSF82714">
    <property type="entry name" value="Multidrug efflux transporter AcrB TolC docking domain, DN and DC subdomains"/>
    <property type="match status" value="2"/>
</dbReference>
<dbReference type="PANTHER" id="PTHR32063">
    <property type="match status" value="1"/>
</dbReference>
<feature type="transmembrane region" description="Helical" evidence="9">
    <location>
        <begin position="863"/>
        <end position="882"/>
    </location>
</feature>
<feature type="transmembrane region" description="Helical" evidence="9">
    <location>
        <begin position="993"/>
        <end position="1019"/>
    </location>
</feature>
<accession>A0A098LGG6</accession>
<dbReference type="InterPro" id="IPR027463">
    <property type="entry name" value="AcrB_DN_DC_subdom"/>
</dbReference>
<dbReference type="Gene3D" id="3.30.2090.10">
    <property type="entry name" value="Multidrug efflux transporter AcrB TolC docking domain, DN and DC subdomains"/>
    <property type="match status" value="2"/>
</dbReference>
<feature type="transmembrane region" description="Helical" evidence="9">
    <location>
        <begin position="526"/>
        <end position="544"/>
    </location>
</feature>
<evidence type="ECO:0000256" key="4">
    <source>
        <dbReference type="ARBA" id="ARBA00022448"/>
    </source>
</evidence>
<keyword evidence="6 9" id="KW-0812">Transmembrane</keyword>
<gene>
    <name evidence="10" type="ORF">MYP_2412</name>
</gene>
<comment type="similarity">
    <text evidence="2">Belongs to the outer membrane factor (OMF) (TC 1.B.17) family.</text>
</comment>
<feature type="transmembrane region" description="Helical" evidence="9">
    <location>
        <begin position="914"/>
        <end position="939"/>
    </location>
</feature>
<dbReference type="Pfam" id="PF02321">
    <property type="entry name" value="OEP"/>
    <property type="match status" value="1"/>
</dbReference>
<keyword evidence="11" id="KW-1185">Reference proteome</keyword>
<reference evidence="10 11" key="1">
    <citation type="submission" date="2014-09" db="EMBL/GenBank/DDBJ databases">
        <title>Sporocytophaga myxococcoides PG-01 genome sequencing.</title>
        <authorList>
            <person name="Liu L."/>
            <person name="Gao P.J."/>
            <person name="Chen G.J."/>
            <person name="Wang L.S."/>
        </authorList>
    </citation>
    <scope>NUCLEOTIDE SEQUENCE [LARGE SCALE GENOMIC DNA]</scope>
    <source>
        <strain evidence="10 11">PG-01</strain>
    </source>
</reference>
<keyword evidence="8 9" id="KW-0472">Membrane</keyword>
<dbReference type="STRING" id="153721.MYP_2412"/>
<dbReference type="Pfam" id="PF00873">
    <property type="entry name" value="ACR_tran"/>
    <property type="match status" value="1"/>
</dbReference>
<keyword evidence="7 9" id="KW-1133">Transmembrane helix</keyword>
<evidence type="ECO:0000256" key="1">
    <source>
        <dbReference type="ARBA" id="ARBA00004651"/>
    </source>
</evidence>
<dbReference type="PANTHER" id="PTHR32063:SF24">
    <property type="entry name" value="CATION EFFLUX SYSTEM (ACRB_ACRD_ACRF FAMILY)"/>
    <property type="match status" value="1"/>
</dbReference>
<feature type="transmembrane region" description="Helical" evidence="9">
    <location>
        <begin position="437"/>
        <end position="457"/>
    </location>
</feature>
<proteinExistence type="inferred from homology"/>
<dbReference type="SUPFAM" id="SSF82693">
    <property type="entry name" value="Multidrug efflux transporter AcrB pore domain, PN1, PN2, PC1 and PC2 subdomains"/>
    <property type="match status" value="2"/>
</dbReference>
<comment type="caution">
    <text evidence="10">The sequence shown here is derived from an EMBL/GenBank/DDBJ whole genome shotgun (WGS) entry which is preliminary data.</text>
</comment>
<feature type="transmembrane region" description="Helical" evidence="9">
    <location>
        <begin position="354"/>
        <end position="374"/>
    </location>
</feature>